<dbReference type="PRINTS" id="PR00347">
    <property type="entry name" value="THAUMATIN"/>
</dbReference>
<organism evidence="3 4">
    <name type="scientific">Helianthus annuus</name>
    <name type="common">Common sunflower</name>
    <dbReference type="NCBI Taxonomy" id="4232"/>
    <lineage>
        <taxon>Eukaryota</taxon>
        <taxon>Viridiplantae</taxon>
        <taxon>Streptophyta</taxon>
        <taxon>Embryophyta</taxon>
        <taxon>Tracheophyta</taxon>
        <taxon>Spermatophyta</taxon>
        <taxon>Magnoliopsida</taxon>
        <taxon>eudicotyledons</taxon>
        <taxon>Gunneridae</taxon>
        <taxon>Pentapetalae</taxon>
        <taxon>asterids</taxon>
        <taxon>campanulids</taxon>
        <taxon>Asterales</taxon>
        <taxon>Asteraceae</taxon>
        <taxon>Asteroideae</taxon>
        <taxon>Heliantheae alliance</taxon>
        <taxon>Heliantheae</taxon>
        <taxon>Helianthus</taxon>
    </lineage>
</organism>
<dbReference type="PROSITE" id="PS00316">
    <property type="entry name" value="THAUMATIN_1"/>
    <property type="match status" value="1"/>
</dbReference>
<reference evidence="2" key="3">
    <citation type="submission" date="2020-06" db="EMBL/GenBank/DDBJ databases">
        <title>Helianthus annuus Genome sequencing and assembly Release 2.</title>
        <authorList>
            <person name="Gouzy J."/>
            <person name="Langlade N."/>
            <person name="Munos S."/>
        </authorList>
    </citation>
    <scope>NUCLEOTIDE SEQUENCE</scope>
    <source>
        <tissue evidence="2">Leaves</tissue>
    </source>
</reference>
<dbReference type="InterPro" id="IPR001938">
    <property type="entry name" value="Thaumatin"/>
</dbReference>
<evidence type="ECO:0000313" key="4">
    <source>
        <dbReference type="Proteomes" id="UP000215914"/>
    </source>
</evidence>
<dbReference type="EMBL" id="MNCJ02000324">
    <property type="protein sequence ID" value="KAF5790890.1"/>
    <property type="molecule type" value="Genomic_DNA"/>
</dbReference>
<sequence length="372" mass="39575">MKMKSGIKKDPFHIITALHRISSTTTATTSSPISLISSLPFNTPLTHSLSILLLWHALLIIIFITIVSHFSHMALHNLPLKFLIFCLIKGVLGTTFTFSNKCDYTVWPGILGTPALDTTGFELARGKSRSIQAPAGWSGRFWGRTRCNFDGLGHGSCATGDCGSGQMECNGAGAAPPATLAEFTLGSGSGTQDFYDVSLVDGYNIQMIVEVSGGSGGCGTTGCVDDLNQRCPSELRVADGGGCKSACDTFGTPEYCCQGAFGSPAACRPTAYSALFKSACPKSYSYAFDDATSTFTCTGAEDYTVVFCPSIHSDSIKWKAGNMSHDSLNALYDLYARLASGSPVITNPCLLNLMLGLAIYVISIWHTSFLML</sequence>
<dbReference type="Gene3D" id="2.60.110.10">
    <property type="entry name" value="Thaumatin"/>
    <property type="match status" value="1"/>
</dbReference>
<dbReference type="EMBL" id="CM007898">
    <property type="protein sequence ID" value="OTG15119.1"/>
    <property type="molecule type" value="Genomic_DNA"/>
</dbReference>
<dbReference type="InterPro" id="IPR037176">
    <property type="entry name" value="Osmotin/thaumatin-like_sf"/>
</dbReference>
<keyword evidence="1" id="KW-0472">Membrane</keyword>
<dbReference type="Proteomes" id="UP000215914">
    <property type="component" value="Chromosome 9"/>
</dbReference>
<dbReference type="InterPro" id="IPR017949">
    <property type="entry name" value="Thaumatin_CS"/>
</dbReference>
<dbReference type="PROSITE" id="PS51367">
    <property type="entry name" value="THAUMATIN_2"/>
    <property type="match status" value="1"/>
</dbReference>
<dbReference type="Pfam" id="PF00314">
    <property type="entry name" value="Thaumatin"/>
    <property type="match status" value="1"/>
</dbReference>
<proteinExistence type="predicted"/>
<dbReference type="Gramene" id="mRNA:HanXRQr2_Chr09g0388391">
    <property type="protein sequence ID" value="mRNA:HanXRQr2_Chr09g0388391"/>
    <property type="gene ID" value="HanXRQr2_Chr09g0388391"/>
</dbReference>
<dbReference type="AlphaFoldDB" id="A0A251TWH3"/>
<feature type="transmembrane region" description="Helical" evidence="1">
    <location>
        <begin position="51"/>
        <end position="70"/>
    </location>
</feature>
<protein>
    <submittedName>
        <fullName evidence="3">Putative thaumatin</fullName>
    </submittedName>
    <submittedName>
        <fullName evidence="2">Thaumatin family</fullName>
    </submittedName>
</protein>
<feature type="transmembrane region" description="Helical" evidence="1">
    <location>
        <begin position="350"/>
        <end position="371"/>
    </location>
</feature>
<keyword evidence="4" id="KW-1185">Reference proteome</keyword>
<reference evidence="3" key="2">
    <citation type="submission" date="2017-02" db="EMBL/GenBank/DDBJ databases">
        <title>Sunflower complete genome.</title>
        <authorList>
            <person name="Langlade N."/>
            <person name="Munos S."/>
        </authorList>
    </citation>
    <scope>NUCLEOTIDE SEQUENCE [LARGE SCALE GENOMIC DNA]</scope>
    <source>
        <tissue evidence="3">Leaves</tissue>
    </source>
</reference>
<dbReference type="CDD" id="cd09218">
    <property type="entry name" value="TLP-PA"/>
    <property type="match status" value="1"/>
</dbReference>
<keyword evidence="1" id="KW-1133">Transmembrane helix</keyword>
<accession>A0A251TWH3</accession>
<dbReference type="FunFam" id="2.60.110.10:FF:000001">
    <property type="entry name" value="THAUMATIN-LIKE PROTEIN 1"/>
    <property type="match status" value="1"/>
</dbReference>
<dbReference type="InParanoid" id="A0A251TWH3"/>
<gene>
    <name evidence="3" type="ORF">HannXRQ_Chr09g0256921</name>
    <name evidence="2" type="ORF">HanXRQr2_Chr09g0388391</name>
</gene>
<dbReference type="GO" id="GO:0006952">
    <property type="term" value="P:defense response"/>
    <property type="evidence" value="ECO:0000318"/>
    <property type="project" value="GO_Central"/>
</dbReference>
<evidence type="ECO:0000313" key="2">
    <source>
        <dbReference type="EMBL" id="KAF5790890.1"/>
    </source>
</evidence>
<dbReference type="PANTHER" id="PTHR31048">
    <property type="entry name" value="OS03G0233200 PROTEIN"/>
    <property type="match status" value="1"/>
</dbReference>
<dbReference type="SMART" id="SM00205">
    <property type="entry name" value="THN"/>
    <property type="match status" value="1"/>
</dbReference>
<keyword evidence="1" id="KW-0812">Transmembrane</keyword>
<evidence type="ECO:0000313" key="3">
    <source>
        <dbReference type="EMBL" id="OTG15119.1"/>
    </source>
</evidence>
<reference evidence="2 4" key="1">
    <citation type="journal article" date="2017" name="Nature">
        <title>The sunflower genome provides insights into oil metabolism, flowering and Asterid evolution.</title>
        <authorList>
            <person name="Badouin H."/>
            <person name="Gouzy J."/>
            <person name="Grassa C.J."/>
            <person name="Murat F."/>
            <person name="Staton S.E."/>
            <person name="Cottret L."/>
            <person name="Lelandais-Briere C."/>
            <person name="Owens G.L."/>
            <person name="Carrere S."/>
            <person name="Mayjonade B."/>
            <person name="Legrand L."/>
            <person name="Gill N."/>
            <person name="Kane N.C."/>
            <person name="Bowers J.E."/>
            <person name="Hubner S."/>
            <person name="Bellec A."/>
            <person name="Berard A."/>
            <person name="Berges H."/>
            <person name="Blanchet N."/>
            <person name="Boniface M.C."/>
            <person name="Brunel D."/>
            <person name="Catrice O."/>
            <person name="Chaidir N."/>
            <person name="Claudel C."/>
            <person name="Donnadieu C."/>
            <person name="Faraut T."/>
            <person name="Fievet G."/>
            <person name="Helmstetter N."/>
            <person name="King M."/>
            <person name="Knapp S.J."/>
            <person name="Lai Z."/>
            <person name="Le Paslier M.C."/>
            <person name="Lippi Y."/>
            <person name="Lorenzon L."/>
            <person name="Mandel J.R."/>
            <person name="Marage G."/>
            <person name="Marchand G."/>
            <person name="Marquand E."/>
            <person name="Bret-Mestries E."/>
            <person name="Morien E."/>
            <person name="Nambeesan S."/>
            <person name="Nguyen T."/>
            <person name="Pegot-Espagnet P."/>
            <person name="Pouilly N."/>
            <person name="Raftis F."/>
            <person name="Sallet E."/>
            <person name="Schiex T."/>
            <person name="Thomas J."/>
            <person name="Vandecasteele C."/>
            <person name="Vares D."/>
            <person name="Vear F."/>
            <person name="Vautrin S."/>
            <person name="Crespi M."/>
            <person name="Mangin B."/>
            <person name="Burke J.M."/>
            <person name="Salse J."/>
            <person name="Munos S."/>
            <person name="Vincourt P."/>
            <person name="Rieseberg L.H."/>
            <person name="Langlade N.B."/>
        </authorList>
    </citation>
    <scope>NUCLEOTIDE SEQUENCE [LARGE SCALE GENOMIC DNA]</scope>
    <source>
        <strain evidence="4">cv. SF193</strain>
        <tissue evidence="2">Leaves</tissue>
    </source>
</reference>
<name>A0A251TWH3_HELAN</name>
<dbReference type="SUPFAM" id="SSF49870">
    <property type="entry name" value="Osmotin, thaumatin-like protein"/>
    <property type="match status" value="1"/>
</dbReference>
<evidence type="ECO:0000256" key="1">
    <source>
        <dbReference type="SAM" id="Phobius"/>
    </source>
</evidence>